<feature type="site" description="Interaction with tRNA" evidence="9">
    <location>
        <position position="117"/>
    </location>
</feature>
<keyword evidence="9" id="KW-0963">Cytoplasm</keyword>
<evidence type="ECO:0000256" key="9">
    <source>
        <dbReference type="HAMAP-Rule" id="MF_00144"/>
    </source>
</evidence>
<comment type="similarity">
    <text evidence="9">Belongs to the MnmA/TRMU family.</text>
</comment>
<keyword evidence="1 9" id="KW-0820">tRNA-binding</keyword>
<keyword evidence="2 9" id="KW-0808">Transferase</keyword>
<evidence type="ECO:0000259" key="11">
    <source>
        <dbReference type="Pfam" id="PF20259"/>
    </source>
</evidence>
<dbReference type="FunFam" id="2.30.30.280:FF:000001">
    <property type="entry name" value="tRNA-specific 2-thiouridylase MnmA"/>
    <property type="match status" value="1"/>
</dbReference>
<dbReference type="Gene3D" id="2.40.30.10">
    <property type="entry name" value="Translation factors"/>
    <property type="match status" value="1"/>
</dbReference>
<dbReference type="OrthoDB" id="9800696at2"/>
<dbReference type="GO" id="GO:0032259">
    <property type="term" value="P:methylation"/>
    <property type="evidence" value="ECO:0007669"/>
    <property type="project" value="UniProtKB-KW"/>
</dbReference>
<evidence type="ECO:0000256" key="5">
    <source>
        <dbReference type="ARBA" id="ARBA00022840"/>
    </source>
</evidence>
<dbReference type="AlphaFoldDB" id="I2Q5L7"/>
<feature type="region of interest" description="Interaction with tRNA" evidence="9">
    <location>
        <begin position="138"/>
        <end position="140"/>
    </location>
</feature>
<keyword evidence="7" id="KW-1015">Disulfide bond</keyword>
<organism evidence="12">
    <name type="scientific">Desulfovibrio sp. U5L</name>
    <dbReference type="NCBI Taxonomy" id="596152"/>
    <lineage>
        <taxon>Bacteria</taxon>
        <taxon>Pseudomonadati</taxon>
        <taxon>Thermodesulfobacteriota</taxon>
        <taxon>Desulfovibrionia</taxon>
        <taxon>Desulfovibrionales</taxon>
        <taxon>Desulfovibrionaceae</taxon>
        <taxon>Desulfovibrio</taxon>
    </lineage>
</organism>
<comment type="catalytic activity">
    <reaction evidence="8 9">
        <text>S-sulfanyl-L-cysteinyl-[protein] + uridine(34) in tRNA + AH2 + ATP = 2-thiouridine(34) in tRNA + L-cysteinyl-[protein] + A + AMP + diphosphate + H(+)</text>
        <dbReference type="Rhea" id="RHEA:47032"/>
        <dbReference type="Rhea" id="RHEA-COMP:10131"/>
        <dbReference type="Rhea" id="RHEA-COMP:11726"/>
        <dbReference type="Rhea" id="RHEA-COMP:11727"/>
        <dbReference type="Rhea" id="RHEA-COMP:11728"/>
        <dbReference type="ChEBI" id="CHEBI:13193"/>
        <dbReference type="ChEBI" id="CHEBI:15378"/>
        <dbReference type="ChEBI" id="CHEBI:17499"/>
        <dbReference type="ChEBI" id="CHEBI:29950"/>
        <dbReference type="ChEBI" id="CHEBI:30616"/>
        <dbReference type="ChEBI" id="CHEBI:33019"/>
        <dbReference type="ChEBI" id="CHEBI:61963"/>
        <dbReference type="ChEBI" id="CHEBI:65315"/>
        <dbReference type="ChEBI" id="CHEBI:87170"/>
        <dbReference type="ChEBI" id="CHEBI:456215"/>
        <dbReference type="EC" id="2.8.1.13"/>
    </reaction>
</comment>
<dbReference type="InterPro" id="IPR023382">
    <property type="entry name" value="MnmA-like_central_sf"/>
</dbReference>
<evidence type="ECO:0000256" key="7">
    <source>
        <dbReference type="ARBA" id="ARBA00023157"/>
    </source>
</evidence>
<gene>
    <name evidence="9" type="primary">mnmA</name>
    <name evidence="12" type="ORF">DesU5LDRAFT_3450</name>
</gene>
<keyword evidence="3 9" id="KW-0819">tRNA processing</keyword>
<evidence type="ECO:0000256" key="6">
    <source>
        <dbReference type="ARBA" id="ARBA00022884"/>
    </source>
</evidence>
<dbReference type="GO" id="GO:0000049">
    <property type="term" value="F:tRNA binding"/>
    <property type="evidence" value="ECO:0007669"/>
    <property type="project" value="UniProtKB-KW"/>
</dbReference>
<feature type="domain" description="tRNA-specific 2-thiouridylase MnmA-like central" evidence="11">
    <location>
        <begin position="209"/>
        <end position="260"/>
    </location>
</feature>
<proteinExistence type="inferred from homology"/>
<accession>I2Q5L7</accession>
<dbReference type="InterPro" id="IPR004506">
    <property type="entry name" value="MnmA-like"/>
</dbReference>
<comment type="subcellular location">
    <subcellularLocation>
        <location evidence="9">Cytoplasm</location>
    </subcellularLocation>
</comment>
<dbReference type="GO" id="GO:0005524">
    <property type="term" value="F:ATP binding"/>
    <property type="evidence" value="ECO:0007669"/>
    <property type="project" value="UniProtKB-KW"/>
</dbReference>
<reference evidence="12" key="1">
    <citation type="submission" date="2011-11" db="EMBL/GenBank/DDBJ databases">
        <title>Improved High-Quality Draft sequence of Desulfovibrio sp. U5L.</title>
        <authorList>
            <consortium name="US DOE Joint Genome Institute"/>
            <person name="Lucas S."/>
            <person name="Han J."/>
            <person name="Lapidus A."/>
            <person name="Cheng J.-F."/>
            <person name="Goodwin L."/>
            <person name="Pitluck S."/>
            <person name="Peters L."/>
            <person name="Ovchinnikova G."/>
            <person name="Held B."/>
            <person name="Detter J.C."/>
            <person name="Han C."/>
            <person name="Tapia R."/>
            <person name="Land M."/>
            <person name="Hauser L."/>
            <person name="Kyrpides N."/>
            <person name="Ivanova N."/>
            <person name="Pagani I."/>
            <person name="Gabster J."/>
            <person name="Walker C."/>
            <person name="Stolyar S."/>
            <person name="Stahl D."/>
            <person name="Arkin A."/>
            <person name="Dehal P."/>
            <person name="Hazen T."/>
            <person name="Woyke T."/>
        </authorList>
    </citation>
    <scope>NUCLEOTIDE SEQUENCE [LARGE SCALE GENOMIC DNA]</scope>
    <source>
        <strain evidence="12">U5L</strain>
    </source>
</reference>
<dbReference type="eggNOG" id="COG0482">
    <property type="taxonomic scope" value="Bacteria"/>
</dbReference>
<dbReference type="HOGENOM" id="CLU_035188_0_0_7"/>
<dbReference type="GO" id="GO:0005737">
    <property type="term" value="C:cytoplasm"/>
    <property type="evidence" value="ECO:0007669"/>
    <property type="project" value="UniProtKB-SubCell"/>
</dbReference>
<dbReference type="Pfam" id="PF20258">
    <property type="entry name" value="tRNA_Me_trans_C"/>
    <property type="match status" value="1"/>
</dbReference>
<comment type="caution">
    <text evidence="9">Lacks conserved residue(s) required for the propagation of feature annotation.</text>
</comment>
<feature type="active site" description="Cysteine persulfide intermediate" evidence="9">
    <location>
        <position position="188"/>
    </location>
</feature>
<dbReference type="InterPro" id="IPR046884">
    <property type="entry name" value="MnmA-like_central"/>
</dbReference>
<dbReference type="EMBL" id="JH600068">
    <property type="protein sequence ID" value="EIG55073.1"/>
    <property type="molecule type" value="Genomic_DNA"/>
</dbReference>
<dbReference type="EC" id="2.8.1.13" evidence="9"/>
<protein>
    <recommendedName>
        <fullName evidence="9">tRNA-specific 2-thiouridylase MnmA</fullName>
        <ecNumber evidence="9">2.8.1.13</ecNumber>
    </recommendedName>
</protein>
<keyword evidence="12" id="KW-0489">Methyltransferase</keyword>
<evidence type="ECO:0000256" key="8">
    <source>
        <dbReference type="ARBA" id="ARBA00051542"/>
    </source>
</evidence>
<dbReference type="GO" id="GO:0002143">
    <property type="term" value="P:tRNA wobble position uridine thiolation"/>
    <property type="evidence" value="ECO:0007669"/>
    <property type="project" value="TreeGrafter"/>
</dbReference>
<name>I2Q5L7_9BACT</name>
<sequence length="355" mass="37040">MLVGVAVSGGADSLLSLGLLRAEGHDVVAVHAHFLPPDDRGRSLAAAIEAQCGRLGVPFAAVDLSREFGQRVIAPFIAAYAAGETPNPCSACNRDMKFGLLMEAARALGADKLATGHYARLQETDRGPALYRGADDTRDQSYFLSLVPRDALARAVFPLARRRKADHPAALAALGLAPPLPKESREVCFVPGDDYRAFLEASGAALTGPGPIVLADGTRLGTHQGLWRHTVGQRKGLGIAHAVPLYVLGKDTAANILVVGVRADLDATACRTGPANLLTDPAGWPATVLVQTCYRMRPRPARAVLGPDGGLALTFDAPVARPTPGQVATVYDAAGRVLAGGVIVQAPLPSPPDRT</sequence>
<dbReference type="PANTHER" id="PTHR11933">
    <property type="entry name" value="TRNA 5-METHYLAMINOMETHYL-2-THIOURIDYLATE -METHYLTRANSFERASE"/>
    <property type="match status" value="1"/>
</dbReference>
<dbReference type="PANTHER" id="PTHR11933:SF5">
    <property type="entry name" value="MITOCHONDRIAL TRNA-SPECIFIC 2-THIOURIDYLASE 1"/>
    <property type="match status" value="1"/>
</dbReference>
<feature type="site" description="Interaction with tRNA" evidence="9">
    <location>
        <position position="326"/>
    </location>
</feature>
<keyword evidence="5 9" id="KW-0067">ATP-binding</keyword>
<evidence type="ECO:0000256" key="1">
    <source>
        <dbReference type="ARBA" id="ARBA00022555"/>
    </source>
</evidence>
<dbReference type="InterPro" id="IPR014729">
    <property type="entry name" value="Rossmann-like_a/b/a_fold"/>
</dbReference>
<dbReference type="Pfam" id="PF03054">
    <property type="entry name" value="tRNA_Me_trans"/>
    <property type="match status" value="1"/>
</dbReference>
<dbReference type="Gene3D" id="2.30.30.280">
    <property type="entry name" value="Adenine nucleotide alpha hydrolases-like domains"/>
    <property type="match status" value="1"/>
</dbReference>
<dbReference type="InterPro" id="IPR046885">
    <property type="entry name" value="MnmA-like_C"/>
</dbReference>
<evidence type="ECO:0000256" key="4">
    <source>
        <dbReference type="ARBA" id="ARBA00022741"/>
    </source>
</evidence>
<keyword evidence="4 9" id="KW-0547">Nucleotide-binding</keyword>
<evidence type="ECO:0000259" key="10">
    <source>
        <dbReference type="Pfam" id="PF20258"/>
    </source>
</evidence>
<feature type="active site" description="Nucleophile" evidence="9">
    <location>
        <position position="92"/>
    </location>
</feature>
<evidence type="ECO:0000313" key="12">
    <source>
        <dbReference type="EMBL" id="EIG55073.1"/>
    </source>
</evidence>
<dbReference type="Pfam" id="PF20259">
    <property type="entry name" value="tRNA_Me_trans_M"/>
    <property type="match status" value="1"/>
</dbReference>
<dbReference type="CDD" id="cd01998">
    <property type="entry name" value="MnmA_TRMU-like"/>
    <property type="match status" value="1"/>
</dbReference>
<comment type="function">
    <text evidence="9">Catalyzes the 2-thiolation of uridine at the wobble position (U34) of tRNA, leading to the formation of s(2)U34.</text>
</comment>
<dbReference type="HAMAP" id="MF_00144">
    <property type="entry name" value="tRNA_thiouridyl_MnmA"/>
    <property type="match status" value="1"/>
</dbReference>
<keyword evidence="6 9" id="KW-0694">RNA-binding</keyword>
<dbReference type="NCBIfam" id="TIGR00420">
    <property type="entry name" value="trmU"/>
    <property type="match status" value="1"/>
</dbReference>
<dbReference type="STRING" id="596152.DesU5LDRAFT_3450"/>
<feature type="binding site" evidence="9">
    <location>
        <begin position="6"/>
        <end position="13"/>
    </location>
    <ligand>
        <name>ATP</name>
        <dbReference type="ChEBI" id="CHEBI:30616"/>
    </ligand>
</feature>
<dbReference type="GO" id="GO:0103016">
    <property type="term" value="F:tRNA-uridine 2-sulfurtransferase activity"/>
    <property type="evidence" value="ECO:0007669"/>
    <property type="project" value="UniProtKB-EC"/>
</dbReference>
<dbReference type="SUPFAM" id="SSF52402">
    <property type="entry name" value="Adenine nucleotide alpha hydrolases-like"/>
    <property type="match status" value="1"/>
</dbReference>
<feature type="domain" description="tRNA-specific 2-thiouridylase MnmA-like C-terminal" evidence="10">
    <location>
        <begin position="279"/>
        <end position="343"/>
    </location>
</feature>
<feature type="binding site" evidence="9">
    <location>
        <position position="116"/>
    </location>
    <ligand>
        <name>ATP</name>
        <dbReference type="ChEBI" id="CHEBI:30616"/>
    </ligand>
</feature>
<evidence type="ECO:0000256" key="2">
    <source>
        <dbReference type="ARBA" id="ARBA00022679"/>
    </source>
</evidence>
<dbReference type="GO" id="GO:0008168">
    <property type="term" value="F:methyltransferase activity"/>
    <property type="evidence" value="ECO:0007669"/>
    <property type="project" value="UniProtKB-KW"/>
</dbReference>
<evidence type="ECO:0000256" key="3">
    <source>
        <dbReference type="ARBA" id="ARBA00022694"/>
    </source>
</evidence>
<dbReference type="Gene3D" id="3.40.50.620">
    <property type="entry name" value="HUPs"/>
    <property type="match status" value="1"/>
</dbReference>